<protein>
    <recommendedName>
        <fullName evidence="2">DUF7610 domain-containing protein</fullName>
    </recommendedName>
</protein>
<accession>A0A6A6MFM6</accession>
<dbReference type="AlphaFoldDB" id="A0A6A6MFM6"/>
<keyword evidence="1" id="KW-0472">Membrane</keyword>
<feature type="domain" description="DUF7610" evidence="2">
    <location>
        <begin position="8"/>
        <end position="79"/>
    </location>
</feature>
<evidence type="ECO:0000313" key="4">
    <source>
        <dbReference type="Proteomes" id="UP000467840"/>
    </source>
</evidence>
<dbReference type="Pfam" id="PF24583">
    <property type="entry name" value="DUF7610"/>
    <property type="match status" value="1"/>
</dbReference>
<feature type="transmembrane region" description="Helical" evidence="1">
    <location>
        <begin position="163"/>
        <end position="190"/>
    </location>
</feature>
<evidence type="ECO:0000256" key="1">
    <source>
        <dbReference type="SAM" id="Phobius"/>
    </source>
</evidence>
<reference evidence="3 4" key="1">
    <citation type="journal article" date="2020" name="Mol. Plant">
        <title>The Chromosome-Based Rubber Tree Genome Provides New Insights into Spurge Genome Evolution and Rubber Biosynthesis.</title>
        <authorList>
            <person name="Liu J."/>
            <person name="Shi C."/>
            <person name="Shi C.C."/>
            <person name="Li W."/>
            <person name="Zhang Q.J."/>
            <person name="Zhang Y."/>
            <person name="Li K."/>
            <person name="Lu H.F."/>
            <person name="Shi C."/>
            <person name="Zhu S.T."/>
            <person name="Xiao Z.Y."/>
            <person name="Nan H."/>
            <person name="Yue Y."/>
            <person name="Zhu X.G."/>
            <person name="Wu Y."/>
            <person name="Hong X.N."/>
            <person name="Fan G.Y."/>
            <person name="Tong Y."/>
            <person name="Zhang D."/>
            <person name="Mao C.L."/>
            <person name="Liu Y.L."/>
            <person name="Hao S.J."/>
            <person name="Liu W.Q."/>
            <person name="Lv M.Q."/>
            <person name="Zhang H.B."/>
            <person name="Liu Y."/>
            <person name="Hu-Tang G.R."/>
            <person name="Wang J.P."/>
            <person name="Wang J.H."/>
            <person name="Sun Y.H."/>
            <person name="Ni S.B."/>
            <person name="Chen W.B."/>
            <person name="Zhang X.C."/>
            <person name="Jiao Y.N."/>
            <person name="Eichler E.E."/>
            <person name="Li G.H."/>
            <person name="Liu X."/>
            <person name="Gao L.Z."/>
        </authorList>
    </citation>
    <scope>NUCLEOTIDE SEQUENCE [LARGE SCALE GENOMIC DNA]</scope>
    <source>
        <strain evidence="4">cv. GT1</strain>
        <tissue evidence="3">Leaf</tissue>
    </source>
</reference>
<evidence type="ECO:0000259" key="2">
    <source>
        <dbReference type="Pfam" id="PF24583"/>
    </source>
</evidence>
<name>A0A6A6MFM6_HEVBR</name>
<keyword evidence="4" id="KW-1185">Reference proteome</keyword>
<proteinExistence type="predicted"/>
<dbReference type="InterPro" id="IPR056029">
    <property type="entry name" value="DUF7610"/>
</dbReference>
<sequence>MTKPNSILDKKLEELESKLNQVLETPYHELYSQDIQQSLDFLKTLLSAEITSSPSKPHHFQHIAKISDLETAFGNWNEFRTTITHDHVKQENGYVEALVEDDEKAPLEKEGTTHDYVEMFSTCSCTESCLNDEGEASPEMQEHVVKALVEDEKAPLKRKGEKGVGWVLGSMAGGMLIGMALMGFVMARIFDNF</sequence>
<comment type="caution">
    <text evidence="3">The sequence shown here is derived from an EMBL/GenBank/DDBJ whole genome shotgun (WGS) entry which is preliminary data.</text>
</comment>
<keyword evidence="1" id="KW-1133">Transmembrane helix</keyword>
<dbReference type="EMBL" id="JAAGAX010000006">
    <property type="protein sequence ID" value="KAF2311717.1"/>
    <property type="molecule type" value="Genomic_DNA"/>
</dbReference>
<dbReference type="Proteomes" id="UP000467840">
    <property type="component" value="Chromosome 14"/>
</dbReference>
<organism evidence="3 4">
    <name type="scientific">Hevea brasiliensis</name>
    <name type="common">Para rubber tree</name>
    <name type="synonym">Siphonia brasiliensis</name>
    <dbReference type="NCBI Taxonomy" id="3981"/>
    <lineage>
        <taxon>Eukaryota</taxon>
        <taxon>Viridiplantae</taxon>
        <taxon>Streptophyta</taxon>
        <taxon>Embryophyta</taxon>
        <taxon>Tracheophyta</taxon>
        <taxon>Spermatophyta</taxon>
        <taxon>Magnoliopsida</taxon>
        <taxon>eudicotyledons</taxon>
        <taxon>Gunneridae</taxon>
        <taxon>Pentapetalae</taxon>
        <taxon>rosids</taxon>
        <taxon>fabids</taxon>
        <taxon>Malpighiales</taxon>
        <taxon>Euphorbiaceae</taxon>
        <taxon>Crotonoideae</taxon>
        <taxon>Micrandreae</taxon>
        <taxon>Hevea</taxon>
    </lineage>
</organism>
<keyword evidence="1" id="KW-0812">Transmembrane</keyword>
<evidence type="ECO:0000313" key="3">
    <source>
        <dbReference type="EMBL" id="KAF2311717.1"/>
    </source>
</evidence>
<gene>
    <name evidence="3" type="ORF">GH714_026353</name>
</gene>